<dbReference type="PANTHER" id="PTHR18763:SF0">
    <property type="entry name" value="WD REPEAT-CONTAINING PROTEIN 18"/>
    <property type="match status" value="1"/>
</dbReference>
<dbReference type="AlphaFoldDB" id="A0A0L0RUQ1"/>
<evidence type="ECO:0000313" key="7">
    <source>
        <dbReference type="Proteomes" id="UP000054350"/>
    </source>
</evidence>
<protein>
    <submittedName>
        <fullName evidence="6">Uncharacterized protein</fullName>
    </submittedName>
</protein>
<keyword evidence="2 4" id="KW-0853">WD repeat</keyword>
<dbReference type="InterPro" id="IPR036322">
    <property type="entry name" value="WD40_repeat_dom_sf"/>
</dbReference>
<proteinExistence type="inferred from homology"/>
<dbReference type="SMART" id="SM00320">
    <property type="entry name" value="WD40"/>
    <property type="match status" value="4"/>
</dbReference>
<accession>A0A0L0RUQ1</accession>
<dbReference type="VEuPathDB" id="FungiDB:AMAG_00125"/>
<evidence type="ECO:0000256" key="4">
    <source>
        <dbReference type="PROSITE-ProRule" id="PRU00221"/>
    </source>
</evidence>
<keyword evidence="3" id="KW-0677">Repeat</keyword>
<evidence type="ECO:0000313" key="6">
    <source>
        <dbReference type="EMBL" id="KNE54122.1"/>
    </source>
</evidence>
<evidence type="ECO:0000256" key="5">
    <source>
        <dbReference type="SAM" id="MobiDB-lite"/>
    </source>
</evidence>
<dbReference type="Gene3D" id="2.130.10.10">
    <property type="entry name" value="YVTN repeat-like/Quinoprotein amine dehydrogenase"/>
    <property type="match status" value="1"/>
</dbReference>
<dbReference type="eggNOG" id="KOG0646">
    <property type="taxonomic scope" value="Eukaryota"/>
</dbReference>
<dbReference type="GO" id="GO:0006261">
    <property type="term" value="P:DNA-templated DNA replication"/>
    <property type="evidence" value="ECO:0007669"/>
    <property type="project" value="TreeGrafter"/>
</dbReference>
<feature type="compositionally biased region" description="Acidic residues" evidence="5">
    <location>
        <begin position="394"/>
        <end position="416"/>
    </location>
</feature>
<dbReference type="InterPro" id="IPR001680">
    <property type="entry name" value="WD40_rpt"/>
</dbReference>
<keyword evidence="7" id="KW-1185">Reference proteome</keyword>
<feature type="repeat" description="WD" evidence="4">
    <location>
        <begin position="80"/>
        <end position="114"/>
    </location>
</feature>
<dbReference type="Pfam" id="PF00400">
    <property type="entry name" value="WD40"/>
    <property type="match status" value="3"/>
</dbReference>
<dbReference type="PROSITE" id="PS50294">
    <property type="entry name" value="WD_REPEATS_REGION"/>
    <property type="match status" value="1"/>
</dbReference>
<dbReference type="GO" id="GO:0005656">
    <property type="term" value="C:nuclear pre-replicative complex"/>
    <property type="evidence" value="ECO:0007669"/>
    <property type="project" value="TreeGrafter"/>
</dbReference>
<dbReference type="Proteomes" id="UP000054350">
    <property type="component" value="Unassembled WGS sequence"/>
</dbReference>
<dbReference type="GO" id="GO:0120330">
    <property type="term" value="C:rixosome complex"/>
    <property type="evidence" value="ECO:0007669"/>
    <property type="project" value="TreeGrafter"/>
</dbReference>
<dbReference type="STRING" id="578462.A0A0L0RUQ1"/>
<evidence type="ECO:0000256" key="1">
    <source>
        <dbReference type="ARBA" id="ARBA00010143"/>
    </source>
</evidence>
<dbReference type="GO" id="GO:0006364">
    <property type="term" value="P:rRNA processing"/>
    <property type="evidence" value="ECO:0007669"/>
    <property type="project" value="TreeGrafter"/>
</dbReference>
<dbReference type="InterPro" id="IPR015943">
    <property type="entry name" value="WD40/YVTN_repeat-like_dom_sf"/>
</dbReference>
<reference evidence="7" key="2">
    <citation type="submission" date="2009-11" db="EMBL/GenBank/DDBJ databases">
        <title>The Genome Sequence of Allomyces macrogynus strain ATCC 38327.</title>
        <authorList>
            <consortium name="The Broad Institute Genome Sequencing Platform"/>
            <person name="Russ C."/>
            <person name="Cuomo C."/>
            <person name="Shea T."/>
            <person name="Young S.K."/>
            <person name="Zeng Q."/>
            <person name="Koehrsen M."/>
            <person name="Haas B."/>
            <person name="Borodovsky M."/>
            <person name="Guigo R."/>
            <person name="Alvarado L."/>
            <person name="Berlin A."/>
            <person name="Borenstein D."/>
            <person name="Chen Z."/>
            <person name="Engels R."/>
            <person name="Freedman E."/>
            <person name="Gellesch M."/>
            <person name="Goldberg J."/>
            <person name="Griggs A."/>
            <person name="Gujja S."/>
            <person name="Heiman D."/>
            <person name="Hepburn T."/>
            <person name="Howarth C."/>
            <person name="Jen D."/>
            <person name="Larson L."/>
            <person name="Lewis B."/>
            <person name="Mehta T."/>
            <person name="Park D."/>
            <person name="Pearson M."/>
            <person name="Roberts A."/>
            <person name="Saif S."/>
            <person name="Shenoy N."/>
            <person name="Sisk P."/>
            <person name="Stolte C."/>
            <person name="Sykes S."/>
            <person name="Walk T."/>
            <person name="White J."/>
            <person name="Yandava C."/>
            <person name="Burger G."/>
            <person name="Gray M.W."/>
            <person name="Holland P.W.H."/>
            <person name="King N."/>
            <person name="Lang F.B.F."/>
            <person name="Roger A.J."/>
            <person name="Ruiz-Trillo I."/>
            <person name="Lander E."/>
            <person name="Nusbaum C."/>
        </authorList>
    </citation>
    <scope>NUCLEOTIDE SEQUENCE [LARGE SCALE GENOMIC DNA]</scope>
    <source>
        <strain evidence="7">ATCC 38327</strain>
    </source>
</reference>
<organism evidence="6 7">
    <name type="scientific">Allomyces macrogynus (strain ATCC 38327)</name>
    <name type="common">Allomyces javanicus var. macrogynus</name>
    <dbReference type="NCBI Taxonomy" id="578462"/>
    <lineage>
        <taxon>Eukaryota</taxon>
        <taxon>Fungi</taxon>
        <taxon>Fungi incertae sedis</taxon>
        <taxon>Blastocladiomycota</taxon>
        <taxon>Blastocladiomycetes</taxon>
        <taxon>Blastocladiales</taxon>
        <taxon>Blastocladiaceae</taxon>
        <taxon>Allomyces</taxon>
    </lineage>
</organism>
<feature type="repeat" description="WD" evidence="4">
    <location>
        <begin position="115"/>
        <end position="150"/>
    </location>
</feature>
<name>A0A0L0RUQ1_ALLM3</name>
<evidence type="ECO:0000256" key="2">
    <source>
        <dbReference type="ARBA" id="ARBA00022574"/>
    </source>
</evidence>
<comment type="similarity">
    <text evidence="1">Belongs to the WD repeat IPI3/WDR18 family.</text>
</comment>
<dbReference type="InterPro" id="IPR045227">
    <property type="entry name" value="WDR18/Ipi3/RID3"/>
</dbReference>
<dbReference type="EMBL" id="GG745328">
    <property type="protein sequence ID" value="KNE54122.1"/>
    <property type="molecule type" value="Genomic_DNA"/>
</dbReference>
<evidence type="ECO:0000256" key="3">
    <source>
        <dbReference type="ARBA" id="ARBA00022737"/>
    </source>
</evidence>
<sequence>MREAFLAVTSADPLAALYDVHSGQTLHAFKPCTVPSAHAVAPLSSSTPHFAALQKDKGIIAVFSHDRDQPIAKWPLPEKLTCLASSASGRFLIAGAESGKVYVWDVASGTLLNVIEAHFQTVTVVRFSRDDRWVATASADAAVKVYELTTLVKGTVNPAHATPTSTCTPTHALPAHALPITDLHFSHTLGAHARLFTASLDHTVRVHDLATGATLATVLYPAPVRCIMTDPLDQALYVGADDGTVYHTPLVHMTTGASTVSAGGRTPFTTLADTRPTAVAVTPSGAAVLIGTATGAVRAVDVASRTVVRSFAVGKAPVVHVHASVLGEAHGPPKVAMALARFLIPATDLVVIPERSEQIEPCLDPDALFAASVAYFQAQEGVKDAMTVYVDGETEEHEAQEDEEEEVEEEEEEESREEQLERQLAEVTAERDQLAGVYAKIKAFNQELWEQLVREGLRK</sequence>
<dbReference type="PROSITE" id="PS50082">
    <property type="entry name" value="WD_REPEATS_2"/>
    <property type="match status" value="2"/>
</dbReference>
<gene>
    <name evidence="6" type="ORF">AMAG_00125</name>
</gene>
<dbReference type="OMA" id="GVNARIY"/>
<dbReference type="SUPFAM" id="SSF50978">
    <property type="entry name" value="WD40 repeat-like"/>
    <property type="match status" value="1"/>
</dbReference>
<dbReference type="OrthoDB" id="756370at2759"/>
<reference evidence="6 7" key="1">
    <citation type="submission" date="2009-11" db="EMBL/GenBank/DDBJ databases">
        <title>Annotation of Allomyces macrogynus ATCC 38327.</title>
        <authorList>
            <consortium name="The Broad Institute Genome Sequencing Platform"/>
            <person name="Russ C."/>
            <person name="Cuomo C."/>
            <person name="Burger G."/>
            <person name="Gray M.W."/>
            <person name="Holland P.W.H."/>
            <person name="King N."/>
            <person name="Lang F.B.F."/>
            <person name="Roger A.J."/>
            <person name="Ruiz-Trillo I."/>
            <person name="Young S.K."/>
            <person name="Zeng Q."/>
            <person name="Gargeya S."/>
            <person name="Fitzgerald M."/>
            <person name="Haas B."/>
            <person name="Abouelleil A."/>
            <person name="Alvarado L."/>
            <person name="Arachchi H.M."/>
            <person name="Berlin A."/>
            <person name="Chapman S.B."/>
            <person name="Gearin G."/>
            <person name="Goldberg J."/>
            <person name="Griggs A."/>
            <person name="Gujja S."/>
            <person name="Hansen M."/>
            <person name="Heiman D."/>
            <person name="Howarth C."/>
            <person name="Larimer J."/>
            <person name="Lui A."/>
            <person name="MacDonald P.J.P."/>
            <person name="McCowen C."/>
            <person name="Montmayeur A."/>
            <person name="Murphy C."/>
            <person name="Neiman D."/>
            <person name="Pearson M."/>
            <person name="Priest M."/>
            <person name="Roberts A."/>
            <person name="Saif S."/>
            <person name="Shea T."/>
            <person name="Sisk P."/>
            <person name="Stolte C."/>
            <person name="Sykes S."/>
            <person name="Wortman J."/>
            <person name="Nusbaum C."/>
            <person name="Birren B."/>
        </authorList>
    </citation>
    <scope>NUCLEOTIDE SEQUENCE [LARGE SCALE GENOMIC DNA]</scope>
    <source>
        <strain evidence="6 7">ATCC 38327</strain>
    </source>
</reference>
<dbReference type="PANTHER" id="PTHR18763">
    <property type="entry name" value="WD-REPEAT PROTEIN 18"/>
    <property type="match status" value="1"/>
</dbReference>
<feature type="region of interest" description="Disordered" evidence="5">
    <location>
        <begin position="394"/>
        <end position="425"/>
    </location>
</feature>